<feature type="chain" id="PRO_5044833321" description="SAC domain-containing protein" evidence="2">
    <location>
        <begin position="22"/>
        <end position="1025"/>
    </location>
</feature>
<keyword evidence="5" id="KW-1185">Reference proteome</keyword>
<dbReference type="PANTHER" id="PTHR45662:SF2">
    <property type="entry name" value="PHOSPHATIDYLINOSITOL-3-PHOSPHATASE SAC1"/>
    <property type="match status" value="1"/>
</dbReference>
<dbReference type="AlphaFoldDB" id="A0ABD3N405"/>
<dbReference type="PROSITE" id="PS50275">
    <property type="entry name" value="SAC"/>
    <property type="match status" value="1"/>
</dbReference>
<comment type="caution">
    <text evidence="4">The sequence shown here is derived from an EMBL/GenBank/DDBJ whole genome shotgun (WGS) entry which is preliminary data.</text>
</comment>
<dbReference type="Pfam" id="PF02383">
    <property type="entry name" value="Syja_N"/>
    <property type="match status" value="1"/>
</dbReference>
<feature type="domain" description="SAC" evidence="3">
    <location>
        <begin position="337"/>
        <end position="793"/>
    </location>
</feature>
<gene>
    <name evidence="4" type="ORF">ACHAWO_006551</name>
</gene>
<protein>
    <recommendedName>
        <fullName evidence="3">SAC domain-containing protein</fullName>
    </recommendedName>
</protein>
<feature type="signal peptide" evidence="2">
    <location>
        <begin position="1"/>
        <end position="21"/>
    </location>
</feature>
<evidence type="ECO:0000313" key="4">
    <source>
        <dbReference type="EMBL" id="KAL3770727.1"/>
    </source>
</evidence>
<feature type="compositionally biased region" description="Basic residues" evidence="1">
    <location>
        <begin position="108"/>
        <end position="118"/>
    </location>
</feature>
<evidence type="ECO:0000256" key="1">
    <source>
        <dbReference type="SAM" id="MobiDB-lite"/>
    </source>
</evidence>
<sequence length="1025" mass="115353">MATVIYFVTILTLSIIDSAHGGKLFGVASHQRVRAQIVPLRESGVKIRRKRPRQETECNISDSDLVSNREYIRLNSLLQIIRAGGDASTHNKQNAKSKASKSSPTKGLRAKKSIKRGTRTTGAGASKRNSSIFSKQTEDAASKSWTAAALAGDVLNRRSTDELEEKNPMIGRLWAKQSDQGTLILKLPPERGNERDIYVELSERNSNSTMPLSELHAGSDSTRQRVSIEQITKEATIKRLTESKNDPFIPLEGIYGIYDLPCSGPHAVLITESEEIYTSPLSTTQTAKSVPLLELRRIKSLEIVSLRSKLHQESESNTSNKSSDDQYAEEARQLRLLRNSFKEHDFYFTVPRHLDPKQSRVVQDVTHPLQRMFLDWTAENRIRTTTTQGARQHWWTPYARPSEINLRKHMVDPRFFWNEQPALTLFRASATPLRLLDTIIPVTSAFVGVERNVPIPCSDKSTNSHEAYDQILISRRSKYRTGTRFTRRGADDTGAVANYAETEQICLVTTSNNPADESCRKLSEIYSHVQTRGSIPLHWSSPADVKAYRPRVFIGIDPTTQARGLRDHVIGELWWYASSVPMKSIDNDNQQVKLAMVNLIDKHGDQGRLGNTFDAVLSAVLDVYESNPANSDSDTKQLLHPKVVKHVWYDFHANCKGGRWDKLSNLLDEVSPILSDHAYFCAIPIDDPSAQTDQWKIISIQDGVVRTNCMDCLDRTNVVQSMFGRFMLYKIFHERTGLAALAKRNNARKRPLPLEHVVGFKQRPLCLPWSEGETSHRHLWADNADAISRLYAGTPALKGDFTRTGKRTKRGALDDGVNSIQRYYLNNFIDADRQEGMDLLVGSAEFNEYPNEQDDMSRVFLLQELADERRRGYEKSHVSLKSSLHSSQEGDSRKLTLSWLPGDLRHHMKVEALQSRSPWSSAASEEELHNAKKSSEFLLKVSAASAVTQHSNTDSFNVLHSIDKRVASDKPWWAVDDDDRSNDGSDSIHAPSQRARLAAILVLSKAPVITAALLAVITSFNRVTE</sequence>
<dbReference type="PANTHER" id="PTHR45662">
    <property type="entry name" value="PHOSPHATIDYLINOSITIDE PHOSPHATASE SAC1"/>
    <property type="match status" value="1"/>
</dbReference>
<feature type="compositionally biased region" description="Polar residues" evidence="1">
    <location>
        <begin position="119"/>
        <end position="135"/>
    </location>
</feature>
<proteinExistence type="predicted"/>
<reference evidence="4 5" key="1">
    <citation type="submission" date="2024-10" db="EMBL/GenBank/DDBJ databases">
        <title>Updated reference genomes for cyclostephanoid diatoms.</title>
        <authorList>
            <person name="Roberts W.R."/>
            <person name="Alverson A.J."/>
        </authorList>
    </citation>
    <scope>NUCLEOTIDE SEQUENCE [LARGE SCALE GENOMIC DNA]</scope>
    <source>
        <strain evidence="4 5">AJA010-31</strain>
    </source>
</reference>
<dbReference type="Proteomes" id="UP001530400">
    <property type="component" value="Unassembled WGS sequence"/>
</dbReference>
<name>A0ABD3N405_9STRA</name>
<feature type="region of interest" description="Disordered" evidence="1">
    <location>
        <begin position="309"/>
        <end position="329"/>
    </location>
</feature>
<dbReference type="InterPro" id="IPR002013">
    <property type="entry name" value="SAC_dom"/>
</dbReference>
<evidence type="ECO:0000259" key="3">
    <source>
        <dbReference type="PROSITE" id="PS50275"/>
    </source>
</evidence>
<feature type="region of interest" description="Disordered" evidence="1">
    <location>
        <begin position="85"/>
        <end position="135"/>
    </location>
</feature>
<organism evidence="4 5">
    <name type="scientific">Cyclotella atomus</name>
    <dbReference type="NCBI Taxonomy" id="382360"/>
    <lineage>
        <taxon>Eukaryota</taxon>
        <taxon>Sar</taxon>
        <taxon>Stramenopiles</taxon>
        <taxon>Ochrophyta</taxon>
        <taxon>Bacillariophyta</taxon>
        <taxon>Coscinodiscophyceae</taxon>
        <taxon>Thalassiosirophycidae</taxon>
        <taxon>Stephanodiscales</taxon>
        <taxon>Stephanodiscaceae</taxon>
        <taxon>Cyclotella</taxon>
    </lineage>
</organism>
<dbReference type="EMBL" id="JALLPJ020001302">
    <property type="protein sequence ID" value="KAL3770727.1"/>
    <property type="molecule type" value="Genomic_DNA"/>
</dbReference>
<accession>A0ABD3N405</accession>
<keyword evidence="2" id="KW-0732">Signal</keyword>
<evidence type="ECO:0000313" key="5">
    <source>
        <dbReference type="Proteomes" id="UP001530400"/>
    </source>
</evidence>
<evidence type="ECO:0000256" key="2">
    <source>
        <dbReference type="SAM" id="SignalP"/>
    </source>
</evidence>